<dbReference type="Proteomes" id="UP001374893">
    <property type="component" value="Chromosome"/>
</dbReference>
<gene>
    <name evidence="1" type="ORF">HAHE_27490</name>
</gene>
<reference evidence="1 2" key="1">
    <citation type="submission" date="2021-06" db="EMBL/GenBank/DDBJ databases">
        <title>Complete genome of Haloferula helveola possessing various polysaccharide degrading enzymes.</title>
        <authorList>
            <person name="Takami H."/>
            <person name="Huang C."/>
            <person name="Hamasaki K."/>
        </authorList>
    </citation>
    <scope>NUCLEOTIDE SEQUENCE [LARGE SCALE GENOMIC DNA]</scope>
    <source>
        <strain evidence="1 2">CN-1</strain>
    </source>
</reference>
<name>A0ABM7RFE9_9BACT</name>
<evidence type="ECO:0000313" key="2">
    <source>
        <dbReference type="Proteomes" id="UP001374893"/>
    </source>
</evidence>
<sequence length="230" mass="26199">MQTRARWIAAAALIIGLGLLLRLRREESDHRTHETSSIGAEKNEAAHVVAATALAPKIASKEPARIIESLMTRYLEDEFARSKRVSELHLEDKRRLSFIISDQDQQHSRWLEEAASAVAELREADRLEVIDRFSSHLDRLVGETGKSKFVYVSITLPLEGRNEPAEVRFSEARFDSLDQLRWVNPDHCYVSETSGITTSIAGGDDHPQADGEWRYRYMVANFDRMPPLRD</sequence>
<keyword evidence="2" id="KW-1185">Reference proteome</keyword>
<dbReference type="EMBL" id="AP024702">
    <property type="protein sequence ID" value="BCX48841.1"/>
    <property type="molecule type" value="Genomic_DNA"/>
</dbReference>
<dbReference type="RefSeq" id="WP_338685212.1">
    <property type="nucleotide sequence ID" value="NZ_AP024702.1"/>
</dbReference>
<evidence type="ECO:0000313" key="1">
    <source>
        <dbReference type="EMBL" id="BCX48841.1"/>
    </source>
</evidence>
<protein>
    <submittedName>
        <fullName evidence="1">Uncharacterized protein</fullName>
    </submittedName>
</protein>
<proteinExistence type="predicted"/>
<accession>A0ABM7RFE9</accession>
<organism evidence="1 2">
    <name type="scientific">Haloferula helveola</name>
    <dbReference type="NCBI Taxonomy" id="490095"/>
    <lineage>
        <taxon>Bacteria</taxon>
        <taxon>Pseudomonadati</taxon>
        <taxon>Verrucomicrobiota</taxon>
        <taxon>Verrucomicrobiia</taxon>
        <taxon>Verrucomicrobiales</taxon>
        <taxon>Verrucomicrobiaceae</taxon>
        <taxon>Haloferula</taxon>
    </lineage>
</organism>